<dbReference type="PANTHER" id="PTHR46358:SF1">
    <property type="entry name" value="TONSOKU-LIKE PROTEIN"/>
    <property type="match status" value="1"/>
</dbReference>
<dbReference type="Pfam" id="PF13181">
    <property type="entry name" value="TPR_8"/>
    <property type="match status" value="3"/>
</dbReference>
<sequence>MSVLEKNLQKRKREARKEGDNELLVATCTNLSDVYMESGRFQLAIKEYKVLARLYKAKHKYIDYAGANRAIGEAHLELKKFKTALAYHKRYLDTVKSENHNVEIQRAYASIGHVYLTEYLETQSDAEQNLNEAYSYFERSMRVCESFSLVNKLEKADMQARLFSNLGLVKELLGDFTKAIEFYIKSKNICKENHIYEQLISNYMSLAALYEKKKEMDKTIHYYNLAVEAIKNPKGVNITLACTALQAKAEVLIKLNDFHAAKKLIFRAHKLRTSEDIIRNLRIVATICDKQTKILKNDSRKMGKRRNNNNLNERAMIQSLVIISKF</sequence>
<evidence type="ECO:0008006" key="6">
    <source>
        <dbReference type="Google" id="ProtNLM"/>
    </source>
</evidence>
<accession>A0A9N9XF66</accession>
<proteinExistence type="predicted"/>
<evidence type="ECO:0000256" key="2">
    <source>
        <dbReference type="ARBA" id="ARBA00022737"/>
    </source>
</evidence>
<evidence type="ECO:0000313" key="4">
    <source>
        <dbReference type="EMBL" id="CAG9837054.1"/>
    </source>
</evidence>
<gene>
    <name evidence="4" type="ORF">DIABBA_LOCUS10075</name>
</gene>
<keyword evidence="2" id="KW-0677">Repeat</keyword>
<organism evidence="4 5">
    <name type="scientific">Diabrotica balteata</name>
    <name type="common">Banded cucumber beetle</name>
    <dbReference type="NCBI Taxonomy" id="107213"/>
    <lineage>
        <taxon>Eukaryota</taxon>
        <taxon>Metazoa</taxon>
        <taxon>Ecdysozoa</taxon>
        <taxon>Arthropoda</taxon>
        <taxon>Hexapoda</taxon>
        <taxon>Insecta</taxon>
        <taxon>Pterygota</taxon>
        <taxon>Neoptera</taxon>
        <taxon>Endopterygota</taxon>
        <taxon>Coleoptera</taxon>
        <taxon>Polyphaga</taxon>
        <taxon>Cucujiformia</taxon>
        <taxon>Chrysomeloidea</taxon>
        <taxon>Chrysomelidae</taxon>
        <taxon>Galerucinae</taxon>
        <taxon>Diabroticina</taxon>
        <taxon>Diabroticites</taxon>
        <taxon>Diabrotica</taxon>
    </lineage>
</organism>
<dbReference type="OrthoDB" id="273147at2759"/>
<name>A0A9N9XF66_DIABA</name>
<keyword evidence="3" id="KW-0539">Nucleus</keyword>
<reference evidence="4" key="1">
    <citation type="submission" date="2022-01" db="EMBL/GenBank/DDBJ databases">
        <authorList>
            <person name="King R."/>
        </authorList>
    </citation>
    <scope>NUCLEOTIDE SEQUENCE</scope>
</reference>
<protein>
    <recommendedName>
        <fullName evidence="6">Tetratricopeptide repeat protein</fullName>
    </recommendedName>
</protein>
<dbReference type="GO" id="GO:0031297">
    <property type="term" value="P:replication fork processing"/>
    <property type="evidence" value="ECO:0007669"/>
    <property type="project" value="TreeGrafter"/>
</dbReference>
<keyword evidence="5" id="KW-1185">Reference proteome</keyword>
<dbReference type="InterPro" id="IPR011990">
    <property type="entry name" value="TPR-like_helical_dom_sf"/>
</dbReference>
<dbReference type="GO" id="GO:0043596">
    <property type="term" value="C:nuclear replication fork"/>
    <property type="evidence" value="ECO:0007669"/>
    <property type="project" value="TreeGrafter"/>
</dbReference>
<dbReference type="InterPro" id="IPR019734">
    <property type="entry name" value="TPR_rpt"/>
</dbReference>
<dbReference type="InterPro" id="IPR052311">
    <property type="entry name" value="MMS22L-TONSL_complex_comp"/>
</dbReference>
<dbReference type="EMBL" id="OU898282">
    <property type="protein sequence ID" value="CAG9837054.1"/>
    <property type="molecule type" value="Genomic_DNA"/>
</dbReference>
<dbReference type="PANTHER" id="PTHR46358">
    <property type="entry name" value="TONSOKU-LIKE PROTEIN"/>
    <property type="match status" value="1"/>
</dbReference>
<dbReference type="SMART" id="SM00028">
    <property type="entry name" value="TPR"/>
    <property type="match status" value="4"/>
</dbReference>
<evidence type="ECO:0000256" key="1">
    <source>
        <dbReference type="ARBA" id="ARBA00004123"/>
    </source>
</evidence>
<evidence type="ECO:0000313" key="5">
    <source>
        <dbReference type="Proteomes" id="UP001153709"/>
    </source>
</evidence>
<dbReference type="AlphaFoldDB" id="A0A9N9XF66"/>
<dbReference type="SUPFAM" id="SSF48452">
    <property type="entry name" value="TPR-like"/>
    <property type="match status" value="2"/>
</dbReference>
<dbReference type="GO" id="GO:0000724">
    <property type="term" value="P:double-strand break repair via homologous recombination"/>
    <property type="evidence" value="ECO:0007669"/>
    <property type="project" value="TreeGrafter"/>
</dbReference>
<dbReference type="Proteomes" id="UP001153709">
    <property type="component" value="Chromosome 7"/>
</dbReference>
<dbReference type="Gene3D" id="1.25.40.10">
    <property type="entry name" value="Tetratricopeptide repeat domain"/>
    <property type="match status" value="1"/>
</dbReference>
<comment type="subcellular location">
    <subcellularLocation>
        <location evidence="1">Nucleus</location>
    </subcellularLocation>
</comment>
<evidence type="ECO:0000256" key="3">
    <source>
        <dbReference type="ARBA" id="ARBA00023242"/>
    </source>
</evidence>